<reference evidence="1 2" key="1">
    <citation type="submission" date="2017-05" db="EMBL/GenBank/DDBJ databases">
        <title>Lactobacillus nurukis nov., sp. nov., isolated from nuruk.</title>
        <authorList>
            <person name="Kim S.-J."/>
        </authorList>
    </citation>
    <scope>NUCLEOTIDE SEQUENCE [LARGE SCALE GENOMIC DNA]</scope>
    <source>
        <strain evidence="1 2">SYF10-1a</strain>
    </source>
</reference>
<protein>
    <submittedName>
        <fullName evidence="1">Uncharacterized protein</fullName>
    </submittedName>
</protein>
<accession>A0A2N7AVZ1</accession>
<evidence type="ECO:0000313" key="1">
    <source>
        <dbReference type="EMBL" id="PMD72501.1"/>
    </source>
</evidence>
<gene>
    <name evidence="1" type="ORF">CBP76_03435</name>
</gene>
<dbReference type="EMBL" id="NIPR01000006">
    <property type="protein sequence ID" value="PMD72501.1"/>
    <property type="molecule type" value="Genomic_DNA"/>
</dbReference>
<comment type="caution">
    <text evidence="1">The sequence shown here is derived from an EMBL/GenBank/DDBJ whole genome shotgun (WGS) entry which is preliminary data.</text>
</comment>
<dbReference type="Proteomes" id="UP000235649">
    <property type="component" value="Unassembled WGS sequence"/>
</dbReference>
<keyword evidence="2" id="KW-1185">Reference proteome</keyword>
<name>A0A2N7AVZ1_9LACO</name>
<dbReference type="AlphaFoldDB" id="A0A2N7AVZ1"/>
<dbReference type="RefSeq" id="WP_102195543.1">
    <property type="nucleotide sequence ID" value="NZ_NIPR01000006.1"/>
</dbReference>
<proteinExistence type="predicted"/>
<dbReference type="OrthoDB" id="2297698at2"/>
<sequence length="87" mass="9987">MAFQLWYTNYFIDINSKQTIDPKLIPGIDELGEFSSNGDNTAWHFKSQLREDDFKRHLTQLLTDNTQIDPQDVTVTKGIDGGPLKML</sequence>
<organism evidence="1 2">
    <name type="scientific">Companilactobacillus nuruki</name>
    <dbReference type="NCBI Taxonomy" id="1993540"/>
    <lineage>
        <taxon>Bacteria</taxon>
        <taxon>Bacillati</taxon>
        <taxon>Bacillota</taxon>
        <taxon>Bacilli</taxon>
        <taxon>Lactobacillales</taxon>
        <taxon>Lactobacillaceae</taxon>
        <taxon>Companilactobacillus</taxon>
    </lineage>
</organism>
<evidence type="ECO:0000313" key="2">
    <source>
        <dbReference type="Proteomes" id="UP000235649"/>
    </source>
</evidence>